<evidence type="ECO:0000256" key="1">
    <source>
        <dbReference type="SAM" id="Phobius"/>
    </source>
</evidence>
<accession>A0A1Y5SR66</accession>
<proteinExistence type="predicted"/>
<reference evidence="2 3" key="1">
    <citation type="submission" date="2017-03" db="EMBL/GenBank/DDBJ databases">
        <authorList>
            <person name="Afonso C.L."/>
            <person name="Miller P.J."/>
            <person name="Scott M.A."/>
            <person name="Spackman E."/>
            <person name="Goraichik I."/>
            <person name="Dimitrov K.M."/>
            <person name="Suarez D.L."/>
            <person name="Swayne D.E."/>
        </authorList>
    </citation>
    <scope>NUCLEOTIDE SEQUENCE [LARGE SCALE GENOMIC DNA]</scope>
    <source>
        <strain evidence="2 3">CECT 7023</strain>
    </source>
</reference>
<name>A0A1Y5SR66_9RHOB</name>
<dbReference type="InterPro" id="IPR022472">
    <property type="entry name" value="VPLPA-CTERM"/>
</dbReference>
<evidence type="ECO:0000313" key="3">
    <source>
        <dbReference type="Proteomes" id="UP000193900"/>
    </source>
</evidence>
<sequence>MAPGNPARGFVTFTTATDVILSLTSFMSTQSGISTVAVFNGVQTFSAQPIDATVVPTTMISPGGSGDIATLTGGGQYTFLLQEYGNPSNGLATFSLAAVPLPAGLVLLLTGLGGLVLLRRKGVSAVASGDHGRGRPARHN</sequence>
<dbReference type="EMBL" id="FWFZ01000008">
    <property type="protein sequence ID" value="SLN46395.1"/>
    <property type="molecule type" value="Genomic_DNA"/>
</dbReference>
<dbReference type="AlphaFoldDB" id="A0A1Y5SR66"/>
<organism evidence="2 3">
    <name type="scientific">Roseisalinus antarcticus</name>
    <dbReference type="NCBI Taxonomy" id="254357"/>
    <lineage>
        <taxon>Bacteria</taxon>
        <taxon>Pseudomonadati</taxon>
        <taxon>Pseudomonadota</taxon>
        <taxon>Alphaproteobacteria</taxon>
        <taxon>Rhodobacterales</taxon>
        <taxon>Roseobacteraceae</taxon>
        <taxon>Roseisalinus</taxon>
    </lineage>
</organism>
<keyword evidence="1" id="KW-0472">Membrane</keyword>
<keyword evidence="1" id="KW-1133">Transmembrane helix</keyword>
<evidence type="ECO:0000313" key="2">
    <source>
        <dbReference type="EMBL" id="SLN46395.1"/>
    </source>
</evidence>
<keyword evidence="3" id="KW-1185">Reference proteome</keyword>
<protein>
    <submittedName>
        <fullName evidence="2">Uncharacterized protein</fullName>
    </submittedName>
</protein>
<feature type="transmembrane region" description="Helical" evidence="1">
    <location>
        <begin position="94"/>
        <end position="118"/>
    </location>
</feature>
<dbReference type="RefSeq" id="WP_234992112.1">
    <property type="nucleotide sequence ID" value="NZ_FWFZ01000008.1"/>
</dbReference>
<gene>
    <name evidence="2" type="ORF">ROA7023_01918</name>
</gene>
<keyword evidence="1" id="KW-0812">Transmembrane</keyword>
<dbReference type="Proteomes" id="UP000193900">
    <property type="component" value="Unassembled WGS sequence"/>
</dbReference>
<dbReference type="NCBIfam" id="TIGR03370">
    <property type="entry name" value="VPLPA-CTERM"/>
    <property type="match status" value="1"/>
</dbReference>